<dbReference type="EC" id="3.1.26.4" evidence="3"/>
<evidence type="ECO:0000256" key="16">
    <source>
        <dbReference type="ARBA" id="ARBA00022932"/>
    </source>
</evidence>
<dbReference type="FunFam" id="3.10.20.370:FF:000003">
    <property type="entry name" value="Transposon Tf2-6 polyprotein"/>
    <property type="match status" value="1"/>
</dbReference>
<dbReference type="Pfam" id="PF00078">
    <property type="entry name" value="RVT_1"/>
    <property type="match status" value="1"/>
</dbReference>
<keyword evidence="27" id="KW-1185">Reference proteome</keyword>
<evidence type="ECO:0000256" key="19">
    <source>
        <dbReference type="ARBA" id="ARBA00039658"/>
    </source>
</evidence>
<dbReference type="FunFam" id="3.30.420.10:FF:000032">
    <property type="entry name" value="Retrovirus-related Pol polyprotein from transposon 297-like Protein"/>
    <property type="match status" value="1"/>
</dbReference>
<comment type="subcellular location">
    <subcellularLocation>
        <location evidence="1">Nucleus</location>
    </subcellularLocation>
</comment>
<dbReference type="Gene3D" id="2.40.70.10">
    <property type="entry name" value="Acid Proteases"/>
    <property type="match status" value="1"/>
</dbReference>
<feature type="domain" description="Integrase catalytic" evidence="25">
    <location>
        <begin position="1063"/>
        <end position="1222"/>
    </location>
</feature>
<feature type="domain" description="Reverse transcriptase" evidence="24">
    <location>
        <begin position="544"/>
        <end position="723"/>
    </location>
</feature>
<evidence type="ECO:0000256" key="8">
    <source>
        <dbReference type="ARBA" id="ARBA00022722"/>
    </source>
</evidence>
<keyword evidence="20" id="KW-0863">Zinc-finger</keyword>
<evidence type="ECO:0000313" key="26">
    <source>
        <dbReference type="Ensembl" id="ENSCCRP00010050910.1"/>
    </source>
</evidence>
<evidence type="ECO:0000256" key="14">
    <source>
        <dbReference type="ARBA" id="ARBA00022908"/>
    </source>
</evidence>
<sequence length="1467" mass="166200">MDPKSSYSSLQKTSPGQDPAAYEHLCTNLAAQASQIAANQQQLNRLTAVTEELVKAIQNLHSPVVTTPAPPAAAITHAVPTPSQINPRLAFPEKFDGDPNKCKGFLLQCSLFVEQQPMLYSTDNGKIAFVCSLLTGRALDWITAVWRTDGSSFSSFNDFLTRFREVFDHPKEGKSAGERLLELSQGKSSAAEYAMNFRTLAAQTTWVSDTLKVLFRKGLSHELQTELACRDEGKSLNDFIELTIAIDNLQRSRKPRSRVSTAIKAVQSVEDPEPMQVNSYHLSSEERNRRLANRLCLYCGSPGHQRASCPSRPSSVSSKLVSESLHSLHPVNCVIVPLKLTINNVQVTTFALLDSGAAGNFMSAEFARTNKVSLIPCANSLSVATIDGRPLGTGIITHLTQSLSMTTGLLHQEVIQFYVLPTSNTPIILGLPWLRLHDPLVSWREGQILKWSTKCQTKCLSTISPLPVHSLVINEESSEVPNLPAEYHDLKAAFSKTQANTLPSHRPHDCAIDLLPGHNPPKGRVFPLSLPESEAMTKYIKEELEKGFIRPSTSPASAGFFFVKKKDGSLRPCIDYRGLNEITVKYRYPLPLVPAALEQLRTAQYYTKLDLRCAYNLIRIREGDEWKTAFSTTNGHYEYRVMPFGLVNSPSIFQAFINDVFRDMLNKFVVVYIDDILIYSNTLQDHIQQVRTVLQRLIEHQLYAKAEKCEFHTTSTTFLGYVISPGGVAMDDSKVSAVLKWPEPQTLKELQRFLGFANFYRRFIRNFSTVVSPLTSMIKKGTHRLTWSEAPRQAFKELKERFVTAPILHHPDPSLPFLVEVDASNTGIGAVLSQRPGPQEKLHPCAFYSRKLNPAERNYDVGDRELLAMKAAFEEWRHWLEGAIHPFTVFTDHKNLEYLRSAKRLNPRQARWSLFFSRFQFNVTYRPGSKNTKADALSRIHDDDPSISTPERILPFHVVVAPIQWDIMTLIEQHNSQEAPPATCPPDKTYVPAPYRDQVLDHIHCLPASGHPGITATLHLLKNRFWWETINPDTIKFIQNCQTCNMHKTPRQLPAGLLQPLPIPQRPWSHLAIDFITDLPLSQGNTVILTIIDRFSKACRLIPLPKLPTALQTAELLCNWVFRFYGIPDDIVSDRGPQFTSRLWKDFFQALGVNVSLTSGYHPEANGQVERLNQELTRFLRSYCSSHQEDWSRFLLWAEYAQNSLIKPSTGITPFKCILGYQPPMFPWSGEPTNVPAVTDWLQRSEDTWNQAHVHLQQAVRRLKEQADRRRRPGHTFQPGQWVWLSTRDLRMKLPCRKLSPRYVGPFKITQQITPVSFRLALPNTYRISPTFHMSLLKPAAAPEEEGEGRSREQSPQPVQVESEETYQVRELLDSRRRGRVLQYLVDWEGYGPEERSWVNAEDILDPNLTTDFHREHPEKPAPRPRGRPRRRPPPHARRRSQGGGSVTDTNPVSPSSGQQRAPSPEY</sequence>
<dbReference type="SUPFAM" id="SSF57756">
    <property type="entry name" value="Retrovirus zinc finger-like domains"/>
    <property type="match status" value="1"/>
</dbReference>
<dbReference type="CDD" id="cd00303">
    <property type="entry name" value="retropepsin_like"/>
    <property type="match status" value="1"/>
</dbReference>
<keyword evidence="6" id="KW-0808">Transferase</keyword>
<dbReference type="FunFam" id="3.30.70.270:FF:000020">
    <property type="entry name" value="Transposon Tf2-6 polyprotein-like Protein"/>
    <property type="match status" value="1"/>
</dbReference>
<keyword evidence="17" id="KW-0238">DNA-binding</keyword>
<dbReference type="Proteomes" id="UP000694427">
    <property type="component" value="Unplaced"/>
</dbReference>
<comment type="similarity">
    <text evidence="2">Belongs to the beta type-B retroviral polymerase family. HERV class-II K(HML-2) pol subfamily.</text>
</comment>
<evidence type="ECO:0000256" key="5">
    <source>
        <dbReference type="ARBA" id="ARBA00022670"/>
    </source>
</evidence>
<dbReference type="Pfam" id="PF17921">
    <property type="entry name" value="Integrase_H2C2"/>
    <property type="match status" value="1"/>
</dbReference>
<reference evidence="26" key="1">
    <citation type="submission" date="2025-08" db="UniProtKB">
        <authorList>
            <consortium name="Ensembl"/>
        </authorList>
    </citation>
    <scope>IDENTIFICATION</scope>
</reference>
<dbReference type="InterPro" id="IPR001878">
    <property type="entry name" value="Znf_CCHC"/>
</dbReference>
<keyword evidence="7" id="KW-0548">Nucleotidyltransferase</keyword>
<evidence type="ECO:0000256" key="2">
    <source>
        <dbReference type="ARBA" id="ARBA00010879"/>
    </source>
</evidence>
<dbReference type="Gene3D" id="3.30.420.10">
    <property type="entry name" value="Ribonuclease H-like superfamily/Ribonuclease H"/>
    <property type="match status" value="1"/>
</dbReference>
<dbReference type="GO" id="GO:0008270">
    <property type="term" value="F:zinc ion binding"/>
    <property type="evidence" value="ECO:0007669"/>
    <property type="project" value="UniProtKB-KW"/>
</dbReference>
<dbReference type="InterPro" id="IPR041373">
    <property type="entry name" value="RT_RNaseH"/>
</dbReference>
<dbReference type="GO" id="GO:0004190">
    <property type="term" value="F:aspartic-type endopeptidase activity"/>
    <property type="evidence" value="ECO:0007669"/>
    <property type="project" value="UniProtKB-KW"/>
</dbReference>
<dbReference type="PANTHER" id="PTHR37984:SF5">
    <property type="entry name" value="PROTEIN NYNRIN-LIKE"/>
    <property type="match status" value="1"/>
</dbReference>
<dbReference type="SUPFAM" id="SSF53098">
    <property type="entry name" value="Ribonuclease H-like"/>
    <property type="match status" value="1"/>
</dbReference>
<evidence type="ECO:0000256" key="21">
    <source>
        <dbReference type="SAM" id="MobiDB-lite"/>
    </source>
</evidence>
<dbReference type="InterPro" id="IPR023780">
    <property type="entry name" value="Chromo_domain"/>
</dbReference>
<proteinExistence type="inferred from homology"/>
<dbReference type="InterPro" id="IPR021109">
    <property type="entry name" value="Peptidase_aspartic_dom_sf"/>
</dbReference>
<evidence type="ECO:0000256" key="3">
    <source>
        <dbReference type="ARBA" id="ARBA00012180"/>
    </source>
</evidence>
<feature type="compositionally biased region" description="Polar residues" evidence="21">
    <location>
        <begin position="1447"/>
        <end position="1467"/>
    </location>
</feature>
<evidence type="ECO:0000313" key="27">
    <source>
        <dbReference type="Proteomes" id="UP000694427"/>
    </source>
</evidence>
<dbReference type="SMART" id="SM00343">
    <property type="entry name" value="ZnF_C2HC"/>
    <property type="match status" value="1"/>
</dbReference>
<dbReference type="InterPro" id="IPR036397">
    <property type="entry name" value="RNaseH_sf"/>
</dbReference>
<evidence type="ECO:0000256" key="9">
    <source>
        <dbReference type="ARBA" id="ARBA00022723"/>
    </source>
</evidence>
<dbReference type="Pfam" id="PF24626">
    <property type="entry name" value="SH3_Tf2-1"/>
    <property type="match status" value="1"/>
</dbReference>
<dbReference type="InterPro" id="IPR012337">
    <property type="entry name" value="RNaseH-like_sf"/>
</dbReference>
<dbReference type="InterPro" id="IPR005162">
    <property type="entry name" value="Retrotrans_gag_dom"/>
</dbReference>
<evidence type="ECO:0000256" key="10">
    <source>
        <dbReference type="ARBA" id="ARBA00022750"/>
    </source>
</evidence>
<dbReference type="Ensembl" id="ENSCCRT00010055789.1">
    <property type="protein sequence ID" value="ENSCCRP00010050910.1"/>
    <property type="gene ID" value="ENSCCRG00010021576.1"/>
</dbReference>
<dbReference type="InterPro" id="IPR036875">
    <property type="entry name" value="Znf_CCHC_sf"/>
</dbReference>
<evidence type="ECO:0000259" key="24">
    <source>
        <dbReference type="PROSITE" id="PS50878"/>
    </source>
</evidence>
<organism evidence="26 27">
    <name type="scientific">Cyprinus carpio</name>
    <name type="common">Common carp</name>
    <dbReference type="NCBI Taxonomy" id="7962"/>
    <lineage>
        <taxon>Eukaryota</taxon>
        <taxon>Metazoa</taxon>
        <taxon>Chordata</taxon>
        <taxon>Craniata</taxon>
        <taxon>Vertebrata</taxon>
        <taxon>Euteleostomi</taxon>
        <taxon>Actinopterygii</taxon>
        <taxon>Neopterygii</taxon>
        <taxon>Teleostei</taxon>
        <taxon>Ostariophysi</taxon>
        <taxon>Cypriniformes</taxon>
        <taxon>Cyprinidae</taxon>
        <taxon>Cyprininae</taxon>
        <taxon>Cyprinus</taxon>
    </lineage>
</organism>
<evidence type="ECO:0000256" key="6">
    <source>
        <dbReference type="ARBA" id="ARBA00022679"/>
    </source>
</evidence>
<keyword evidence="8" id="KW-0540">Nuclease</keyword>
<evidence type="ECO:0000259" key="25">
    <source>
        <dbReference type="PROSITE" id="PS50994"/>
    </source>
</evidence>
<keyword evidence="18" id="KW-0233">DNA recombination</keyword>
<evidence type="ECO:0000256" key="12">
    <source>
        <dbReference type="ARBA" id="ARBA00022801"/>
    </source>
</evidence>
<keyword evidence="13" id="KW-0460">Magnesium</keyword>
<dbReference type="GO" id="GO:0003677">
    <property type="term" value="F:DNA binding"/>
    <property type="evidence" value="ECO:0007669"/>
    <property type="project" value="UniProtKB-KW"/>
</dbReference>
<dbReference type="SMART" id="SM00298">
    <property type="entry name" value="CHROMO"/>
    <property type="match status" value="1"/>
</dbReference>
<evidence type="ECO:0000259" key="23">
    <source>
        <dbReference type="PROSITE" id="PS50158"/>
    </source>
</evidence>
<dbReference type="Gene3D" id="1.10.340.70">
    <property type="match status" value="1"/>
</dbReference>
<dbReference type="InterPro" id="IPR041588">
    <property type="entry name" value="Integrase_H2C2"/>
</dbReference>
<dbReference type="InterPro" id="IPR000953">
    <property type="entry name" value="Chromo/chromo_shadow_dom"/>
</dbReference>
<accession>A0A8C1KS97</accession>
<dbReference type="CDD" id="cd01647">
    <property type="entry name" value="RT_LTR"/>
    <property type="match status" value="1"/>
</dbReference>
<keyword evidence="16" id="KW-0239">DNA-directed DNA polymerase</keyword>
<dbReference type="InterPro" id="IPR050951">
    <property type="entry name" value="Retrovirus_Pol_polyprotein"/>
</dbReference>
<dbReference type="InterPro" id="IPR043128">
    <property type="entry name" value="Rev_trsase/Diguanyl_cyclase"/>
</dbReference>
<keyword evidence="14" id="KW-0229">DNA integration</keyword>
<dbReference type="Gene3D" id="3.30.70.270">
    <property type="match status" value="2"/>
</dbReference>
<feature type="compositionally biased region" description="Basic and acidic residues" evidence="21">
    <location>
        <begin position="1412"/>
        <end position="1422"/>
    </location>
</feature>
<evidence type="ECO:0000256" key="11">
    <source>
        <dbReference type="ARBA" id="ARBA00022759"/>
    </source>
</evidence>
<dbReference type="PROSITE" id="PS50878">
    <property type="entry name" value="RT_POL"/>
    <property type="match status" value="1"/>
</dbReference>
<evidence type="ECO:0000256" key="7">
    <source>
        <dbReference type="ARBA" id="ARBA00022695"/>
    </source>
</evidence>
<dbReference type="GO" id="GO:0005634">
    <property type="term" value="C:nucleus"/>
    <property type="evidence" value="ECO:0007669"/>
    <property type="project" value="UniProtKB-SubCell"/>
</dbReference>
<feature type="compositionally biased region" description="Basic residues" evidence="21">
    <location>
        <begin position="1423"/>
        <end position="1441"/>
    </location>
</feature>
<feature type="region of interest" description="Disordered" evidence="21">
    <location>
        <begin position="1340"/>
        <end position="1367"/>
    </location>
</feature>
<dbReference type="InterPro" id="IPR056924">
    <property type="entry name" value="SH3_Tf2-1"/>
</dbReference>
<evidence type="ECO:0000256" key="15">
    <source>
        <dbReference type="ARBA" id="ARBA00022918"/>
    </source>
</evidence>
<evidence type="ECO:0000259" key="22">
    <source>
        <dbReference type="PROSITE" id="PS50013"/>
    </source>
</evidence>
<dbReference type="EC" id="2.7.7.49" evidence="4"/>
<dbReference type="Gene3D" id="3.10.10.10">
    <property type="entry name" value="HIV Type 1 Reverse Transcriptase, subunit A, domain 1"/>
    <property type="match status" value="1"/>
</dbReference>
<dbReference type="Pfam" id="PF17917">
    <property type="entry name" value="RT_RNaseH"/>
    <property type="match status" value="1"/>
</dbReference>
<protein>
    <recommendedName>
        <fullName evidence="19">Gypsy retrotransposon integrase-like protein 1</fullName>
        <ecNumber evidence="4">2.7.7.49</ecNumber>
        <ecNumber evidence="3">3.1.26.4</ecNumber>
    </recommendedName>
</protein>
<dbReference type="InterPro" id="IPR043502">
    <property type="entry name" value="DNA/RNA_pol_sf"/>
</dbReference>
<feature type="domain" description="CCHC-type" evidence="23">
    <location>
        <begin position="296"/>
        <end position="311"/>
    </location>
</feature>
<feature type="region of interest" description="Disordered" evidence="21">
    <location>
        <begin position="1409"/>
        <end position="1467"/>
    </location>
</feature>
<keyword evidence="5" id="KW-0645">Protease</keyword>
<keyword evidence="10" id="KW-0064">Aspartyl protease</keyword>
<dbReference type="CDD" id="cd09274">
    <property type="entry name" value="RNase_HI_RT_Ty3"/>
    <property type="match status" value="1"/>
</dbReference>
<reference evidence="26" key="2">
    <citation type="submission" date="2025-09" db="UniProtKB">
        <authorList>
            <consortium name="Ensembl"/>
        </authorList>
    </citation>
    <scope>IDENTIFICATION</scope>
</reference>
<dbReference type="SUPFAM" id="SSF54160">
    <property type="entry name" value="Chromo domain-like"/>
    <property type="match status" value="1"/>
</dbReference>
<dbReference type="GO" id="GO:0006508">
    <property type="term" value="P:proteolysis"/>
    <property type="evidence" value="ECO:0007669"/>
    <property type="project" value="UniProtKB-KW"/>
</dbReference>
<dbReference type="Pfam" id="PF03732">
    <property type="entry name" value="Retrotrans_gag"/>
    <property type="match status" value="1"/>
</dbReference>
<dbReference type="GO" id="GO:0003887">
    <property type="term" value="F:DNA-directed DNA polymerase activity"/>
    <property type="evidence" value="ECO:0007669"/>
    <property type="project" value="UniProtKB-KW"/>
</dbReference>
<dbReference type="SUPFAM" id="SSF56672">
    <property type="entry name" value="DNA/RNA polymerases"/>
    <property type="match status" value="1"/>
</dbReference>
<dbReference type="GO" id="GO:0003964">
    <property type="term" value="F:RNA-directed DNA polymerase activity"/>
    <property type="evidence" value="ECO:0007669"/>
    <property type="project" value="UniProtKB-KW"/>
</dbReference>
<evidence type="ECO:0000256" key="4">
    <source>
        <dbReference type="ARBA" id="ARBA00012493"/>
    </source>
</evidence>
<evidence type="ECO:0000256" key="1">
    <source>
        <dbReference type="ARBA" id="ARBA00004123"/>
    </source>
</evidence>
<evidence type="ECO:0000256" key="20">
    <source>
        <dbReference type="PROSITE-ProRule" id="PRU00047"/>
    </source>
</evidence>
<keyword evidence="15" id="KW-0695">RNA-directed DNA polymerase</keyword>
<evidence type="ECO:0000256" key="17">
    <source>
        <dbReference type="ARBA" id="ARBA00023125"/>
    </source>
</evidence>
<dbReference type="InterPro" id="IPR000477">
    <property type="entry name" value="RT_dom"/>
</dbReference>
<keyword evidence="20" id="KW-0862">Zinc</keyword>
<feature type="domain" description="Chromo" evidence="22">
    <location>
        <begin position="1367"/>
        <end position="1425"/>
    </location>
</feature>
<dbReference type="InterPro" id="IPR001584">
    <property type="entry name" value="Integrase_cat-core"/>
</dbReference>
<evidence type="ECO:0000256" key="18">
    <source>
        <dbReference type="ARBA" id="ARBA00023172"/>
    </source>
</evidence>
<dbReference type="GO" id="GO:0015074">
    <property type="term" value="P:DNA integration"/>
    <property type="evidence" value="ECO:0007669"/>
    <property type="project" value="UniProtKB-KW"/>
</dbReference>
<dbReference type="InterPro" id="IPR016197">
    <property type="entry name" value="Chromo-like_dom_sf"/>
</dbReference>
<evidence type="ECO:0000256" key="13">
    <source>
        <dbReference type="ARBA" id="ARBA00022842"/>
    </source>
</evidence>
<dbReference type="GO" id="GO:0006310">
    <property type="term" value="P:DNA recombination"/>
    <property type="evidence" value="ECO:0007669"/>
    <property type="project" value="UniProtKB-KW"/>
</dbReference>
<dbReference type="Pfam" id="PF00665">
    <property type="entry name" value="rve"/>
    <property type="match status" value="1"/>
</dbReference>
<dbReference type="Pfam" id="PF00385">
    <property type="entry name" value="Chromo"/>
    <property type="match status" value="1"/>
</dbReference>
<name>A0A8C1KS97_CYPCA</name>
<keyword evidence="9" id="KW-0479">Metal-binding</keyword>
<keyword evidence="11" id="KW-0255">Endonuclease</keyword>
<dbReference type="PROSITE" id="PS50994">
    <property type="entry name" value="INTEGRASE"/>
    <property type="match status" value="1"/>
</dbReference>
<dbReference type="Gene3D" id="3.10.20.370">
    <property type="match status" value="1"/>
</dbReference>
<keyword evidence="12" id="KW-0378">Hydrolase</keyword>
<dbReference type="PROSITE" id="PS50158">
    <property type="entry name" value="ZF_CCHC"/>
    <property type="match status" value="1"/>
</dbReference>
<dbReference type="Gene3D" id="2.40.50.40">
    <property type="match status" value="1"/>
</dbReference>
<dbReference type="GO" id="GO:0004523">
    <property type="term" value="F:RNA-DNA hybrid ribonuclease activity"/>
    <property type="evidence" value="ECO:0007669"/>
    <property type="project" value="UniProtKB-EC"/>
</dbReference>
<dbReference type="PROSITE" id="PS50013">
    <property type="entry name" value="CHROMO_2"/>
    <property type="match status" value="1"/>
</dbReference>
<dbReference type="PANTHER" id="PTHR37984">
    <property type="entry name" value="PROTEIN CBG26694"/>
    <property type="match status" value="1"/>
</dbReference>